<reference evidence="1 2" key="1">
    <citation type="journal article" date="2016" name="Nat. Commun.">
        <title>Thousands of microbial genomes shed light on interconnected biogeochemical processes in an aquifer system.</title>
        <authorList>
            <person name="Anantharaman K."/>
            <person name="Brown C.T."/>
            <person name="Hug L.A."/>
            <person name="Sharon I."/>
            <person name="Castelle C.J."/>
            <person name="Probst A.J."/>
            <person name="Thomas B.C."/>
            <person name="Singh A."/>
            <person name="Wilkins M.J."/>
            <person name="Karaoz U."/>
            <person name="Brodie E.L."/>
            <person name="Williams K.H."/>
            <person name="Hubbard S.S."/>
            <person name="Banfield J.F."/>
        </authorList>
    </citation>
    <scope>NUCLEOTIDE SEQUENCE [LARGE SCALE GENOMIC DNA]</scope>
</reference>
<proteinExistence type="predicted"/>
<accession>A0A1F6W7Q1</accession>
<name>A0A1F6W7Q1_9BACT</name>
<organism evidence="1 2">
    <name type="scientific">Candidatus Nomurabacteria bacterium RIFCSPHIGHO2_02_FULL_41_18</name>
    <dbReference type="NCBI Taxonomy" id="1801754"/>
    <lineage>
        <taxon>Bacteria</taxon>
        <taxon>Candidatus Nomuraibacteriota</taxon>
    </lineage>
</organism>
<sequence length="240" mass="27385">MKTIVNEKAIQTREYKNYLFSELLKCAPLQKDQSVRIKVVESETPFPKITQGLDNFSDRGFVSGEIITPENRIFERRLALVNYTHEVLSKICTPLTPPEEPKNEKDVAFWFAVVDPEKIYAKAKKSNTSISSGANLPKEKSVSTLKFFDNPPRITFGKNTIDIPANSLQFCTCKVAFSKEIGEIIHWDEVAEEIDGKKKDNLETTWRSVYDALRQINKKVVSKTGKPLFKVSKLSFYRLA</sequence>
<dbReference type="AlphaFoldDB" id="A0A1F6W7Q1"/>
<protein>
    <submittedName>
        <fullName evidence="1">Uncharacterized protein</fullName>
    </submittedName>
</protein>
<gene>
    <name evidence="1" type="ORF">A3D42_03380</name>
</gene>
<evidence type="ECO:0000313" key="2">
    <source>
        <dbReference type="Proteomes" id="UP000177777"/>
    </source>
</evidence>
<evidence type="ECO:0000313" key="1">
    <source>
        <dbReference type="EMBL" id="OGI77923.1"/>
    </source>
</evidence>
<dbReference type="Proteomes" id="UP000177777">
    <property type="component" value="Unassembled WGS sequence"/>
</dbReference>
<dbReference type="EMBL" id="MFUE01000007">
    <property type="protein sequence ID" value="OGI77923.1"/>
    <property type="molecule type" value="Genomic_DNA"/>
</dbReference>
<comment type="caution">
    <text evidence="1">The sequence shown here is derived from an EMBL/GenBank/DDBJ whole genome shotgun (WGS) entry which is preliminary data.</text>
</comment>